<dbReference type="Proteomes" id="UP000005239">
    <property type="component" value="Unassembled WGS sequence"/>
</dbReference>
<reference evidence="3" key="1">
    <citation type="journal article" date="2008" name="Nat. Genet.">
        <title>The Pristionchus pacificus genome provides a unique perspective on nematode lifestyle and parasitism.</title>
        <authorList>
            <person name="Dieterich C."/>
            <person name="Clifton S.W."/>
            <person name="Schuster L.N."/>
            <person name="Chinwalla A."/>
            <person name="Delehaunty K."/>
            <person name="Dinkelacker I."/>
            <person name="Fulton L."/>
            <person name="Fulton R."/>
            <person name="Godfrey J."/>
            <person name="Minx P."/>
            <person name="Mitreva M."/>
            <person name="Roeseler W."/>
            <person name="Tian H."/>
            <person name="Witte H."/>
            <person name="Yang S.P."/>
            <person name="Wilson R.K."/>
            <person name="Sommer R.J."/>
        </authorList>
    </citation>
    <scope>NUCLEOTIDE SEQUENCE [LARGE SCALE GENOMIC DNA]</scope>
    <source>
        <strain evidence="3">PS312</strain>
    </source>
</reference>
<accession>A0A8R1YW58</accession>
<organism evidence="2 3">
    <name type="scientific">Pristionchus pacificus</name>
    <name type="common">Parasitic nematode worm</name>
    <dbReference type="NCBI Taxonomy" id="54126"/>
    <lineage>
        <taxon>Eukaryota</taxon>
        <taxon>Metazoa</taxon>
        <taxon>Ecdysozoa</taxon>
        <taxon>Nematoda</taxon>
        <taxon>Chromadorea</taxon>
        <taxon>Rhabditida</taxon>
        <taxon>Rhabditina</taxon>
        <taxon>Diplogasteromorpha</taxon>
        <taxon>Diplogasteroidea</taxon>
        <taxon>Neodiplogasteridae</taxon>
        <taxon>Pristionchus</taxon>
    </lineage>
</organism>
<evidence type="ECO:0000313" key="3">
    <source>
        <dbReference type="Proteomes" id="UP000005239"/>
    </source>
</evidence>
<protein>
    <submittedName>
        <fullName evidence="2">Uncharacterized protein</fullName>
    </submittedName>
</protein>
<evidence type="ECO:0000256" key="1">
    <source>
        <dbReference type="SAM" id="MobiDB-lite"/>
    </source>
</evidence>
<sequence length="90" mass="10408">LIQSRIQSFYCHLSLSSIPPPPTPLIHHSLSRARRSTEAALPSSLQRISRWGPCHEKRNPDTMPKELRGPSFSCRRAHDTRDELKIKRRI</sequence>
<keyword evidence="3" id="KW-1185">Reference proteome</keyword>
<feature type="region of interest" description="Disordered" evidence="1">
    <location>
        <begin position="51"/>
        <end position="73"/>
    </location>
</feature>
<name>A0A2A6BZ18_PRIPA</name>
<gene>
    <name evidence="2" type="primary">WBGene00277046</name>
</gene>
<evidence type="ECO:0000313" key="2">
    <source>
        <dbReference type="EnsemblMetazoa" id="PPA38677.1"/>
    </source>
</evidence>
<dbReference type="AlphaFoldDB" id="A0A2A6BZ18"/>
<proteinExistence type="predicted"/>
<reference evidence="2" key="2">
    <citation type="submission" date="2022-06" db="UniProtKB">
        <authorList>
            <consortium name="EnsemblMetazoa"/>
        </authorList>
    </citation>
    <scope>IDENTIFICATION</scope>
    <source>
        <strain evidence="2">PS312</strain>
    </source>
</reference>
<accession>A0A2A6BZ18</accession>
<dbReference type="EnsemblMetazoa" id="PPA38677.1">
    <property type="protein sequence ID" value="PPA38677.1"/>
    <property type="gene ID" value="WBGene00277046"/>
</dbReference>
<feature type="compositionally biased region" description="Basic and acidic residues" evidence="1">
    <location>
        <begin position="53"/>
        <end position="68"/>
    </location>
</feature>